<evidence type="ECO:0000256" key="1">
    <source>
        <dbReference type="SAM" id="MobiDB-lite"/>
    </source>
</evidence>
<keyword evidence="2" id="KW-0812">Transmembrane</keyword>
<proteinExistence type="predicted"/>
<feature type="transmembrane region" description="Helical" evidence="2">
    <location>
        <begin position="1040"/>
        <end position="1056"/>
    </location>
</feature>
<gene>
    <name evidence="3" type="ORF">MNBD_PLANCTO02-2414</name>
</gene>
<evidence type="ECO:0000256" key="2">
    <source>
        <dbReference type="SAM" id="Phobius"/>
    </source>
</evidence>
<feature type="transmembrane region" description="Helical" evidence="2">
    <location>
        <begin position="1013"/>
        <end position="1033"/>
    </location>
</feature>
<sequence length="1138" mass="127310">MQKQPRHKYFLFFLLFTFLTSGLFAQEKKEEKPTVFIPYKNLKTVINKKNATVIMPYAEYLRLLKKAGDGTQKEQGPSAVITAATYKGHVAKDQAKVIAHLTVQVLGNPWVSLPIQFGDAAIGKVTHQGEGDVLLQGTGNGKYALLFSKKGTFEITLQLTARVLTSPEGRQFSLACPTSGITQFELTVPQADQTVEVTPKPVLLPVKKSDEKKKVTTIKATLGSTNKIAARWFPRLSTKPEMNLLTSVNNQQQILIADGMIHTTAKLQYKILRGEMNQLRIAIPLGHRILDVAVPDARMKSWKTTSDTNRQVVAIHFLGTLKEKLTVEVHTEVSAPSGPFEISGINEDGKVHGIHAIDAVREGGGITLSYEEGVNVAVEEKQGVVRVAAGEFSGRGSKTKKSSRKLFYKYFNPKFLLKVSIRPVKPQLAVVQDVRLTFRDDELQLQTNIHCQIERAGLFELRYKIPENLIIDNVSASAKMEQSFDKTTHILTLTFPEKQTSTVQVGLKAHRNLDSEKKQGDQQLPIIEPLSTTRETGTIYLFAQESIEIVTDEKRLAGVYPVSKTVSPPNAQTRLIATWEYSRRPVTVFVKTVRKPTRISATLGTTVNVKQEQLHISSLLNYHVQYAGVDTFRIEVPEKVAESIHIEIVNDGKSVPIKQTEKDEAAKDGFLGITIQTQRLVLGTQQFEISYDITAEENSNKKEEEKKGETLYKKIIPLLRVVDIPNETEGEKPIPVSRLQGEIIIQKERALTVTATAEGSDIEQIDIRELIHLKKEGTLAYRYFKQPATLALIVKKYDIQEVVQTVVSRALTEVIIGRDPQATYRCRYRITTSERQRLKIFLPAGAELQGVFIDRKEVSLEKDASGKKEEGWDSYSVNVTRTKNTNESLLLSIQFVWAGYENAFGTWGRNLFVRLPRIGDNKDRVVLQEQRCLLWIPEKYSLVGTPKKFHPLQTHHLKQVLFGEGSQFANQQAQQWIGTETANLFDFPTEGHHAYAYSRLGRSDSIEVTSLRIPYLTAVVSGALLLLALVLISLNWEKKLLLLLIAIFCLALYSLRDADWATHILAAASYGLIAMLGVWLIHALFYSKDRYNKKKSSLAVATGDVAETPATASPPSKNVEKSKPDSSDSSSKKEEDKS</sequence>
<feature type="region of interest" description="Disordered" evidence="1">
    <location>
        <begin position="1107"/>
        <end position="1138"/>
    </location>
</feature>
<name>A0A3B1DFA7_9ZZZZ</name>
<reference evidence="3" key="1">
    <citation type="submission" date="2018-06" db="EMBL/GenBank/DDBJ databases">
        <authorList>
            <person name="Zhirakovskaya E."/>
        </authorList>
    </citation>
    <scope>NUCLEOTIDE SEQUENCE</scope>
</reference>
<feature type="compositionally biased region" description="Basic and acidic residues" evidence="1">
    <location>
        <begin position="1118"/>
        <end position="1138"/>
    </location>
</feature>
<accession>A0A3B1DFA7</accession>
<dbReference type="AlphaFoldDB" id="A0A3B1DFA7"/>
<protein>
    <submittedName>
        <fullName evidence="3">Uncharacterized protein</fullName>
    </submittedName>
</protein>
<keyword evidence="2" id="KW-1133">Transmembrane helix</keyword>
<organism evidence="3">
    <name type="scientific">hydrothermal vent metagenome</name>
    <dbReference type="NCBI Taxonomy" id="652676"/>
    <lineage>
        <taxon>unclassified sequences</taxon>
        <taxon>metagenomes</taxon>
        <taxon>ecological metagenomes</taxon>
    </lineage>
</organism>
<feature type="transmembrane region" description="Helical" evidence="2">
    <location>
        <begin position="1062"/>
        <end position="1086"/>
    </location>
</feature>
<evidence type="ECO:0000313" key="3">
    <source>
        <dbReference type="EMBL" id="VAX39482.1"/>
    </source>
</evidence>
<keyword evidence="2" id="KW-0472">Membrane</keyword>
<dbReference type="EMBL" id="UOGL01000334">
    <property type="protein sequence ID" value="VAX39482.1"/>
    <property type="molecule type" value="Genomic_DNA"/>
</dbReference>